<evidence type="ECO:0000313" key="1">
    <source>
        <dbReference type="EMBL" id="RGP35206.1"/>
    </source>
</evidence>
<dbReference type="Proteomes" id="UP000284547">
    <property type="component" value="Unassembled WGS sequence"/>
</dbReference>
<sequence length="80" mass="9238">MFLLCGSETYDPDSLKEGLVENSIEARGFQNRFEAILRDRPLGAQEYERDIGFHFDTGEKLYRYLAAMHAFLFESGPFPL</sequence>
<reference evidence="1 2" key="1">
    <citation type="submission" date="2018-08" db="EMBL/GenBank/DDBJ databases">
        <title>Flavobacterium tibetense sp. nov., isolated from a wetland YonghuCo on Tibetan Plateau.</title>
        <authorList>
            <person name="Phurbu D."/>
            <person name="Lu H."/>
            <person name="Xing P."/>
        </authorList>
    </citation>
    <scope>NUCLEOTIDE SEQUENCE [LARGE SCALE GENOMIC DNA]</scope>
    <source>
        <strain evidence="1 2">DJC</strain>
    </source>
</reference>
<comment type="caution">
    <text evidence="1">The sequence shown here is derived from an EMBL/GenBank/DDBJ whole genome shotgun (WGS) entry which is preliminary data.</text>
</comment>
<protein>
    <submittedName>
        <fullName evidence="1">Uncharacterized protein</fullName>
    </submittedName>
</protein>
<dbReference type="AlphaFoldDB" id="A0A411YWI1"/>
<proteinExistence type="predicted"/>
<gene>
    <name evidence="1" type="ORF">D1012_21080</name>
</gene>
<dbReference type="EMBL" id="QWEY01000019">
    <property type="protein sequence ID" value="RGP35206.1"/>
    <property type="molecule type" value="Genomic_DNA"/>
</dbReference>
<name>A0A411YWI1_9RHOB</name>
<keyword evidence="2" id="KW-1185">Reference proteome</keyword>
<organism evidence="1 2">
    <name type="scientific">Pseudotabrizicola alkalilacus</name>
    <dbReference type="NCBI Taxonomy" id="2305252"/>
    <lineage>
        <taxon>Bacteria</taxon>
        <taxon>Pseudomonadati</taxon>
        <taxon>Pseudomonadota</taxon>
        <taxon>Alphaproteobacteria</taxon>
        <taxon>Rhodobacterales</taxon>
        <taxon>Paracoccaceae</taxon>
        <taxon>Pseudotabrizicola</taxon>
    </lineage>
</organism>
<evidence type="ECO:0000313" key="2">
    <source>
        <dbReference type="Proteomes" id="UP000284547"/>
    </source>
</evidence>
<accession>A0A411YWI1</accession>